<dbReference type="PROSITE" id="PS50112">
    <property type="entry name" value="PAS"/>
    <property type="match status" value="1"/>
</dbReference>
<dbReference type="InterPro" id="IPR013767">
    <property type="entry name" value="PAS_fold"/>
</dbReference>
<dbReference type="InterPro" id="IPR000014">
    <property type="entry name" value="PAS"/>
</dbReference>
<dbReference type="InterPro" id="IPR036097">
    <property type="entry name" value="HisK_dim/P_sf"/>
</dbReference>
<dbReference type="InterPro" id="IPR000700">
    <property type="entry name" value="PAS-assoc_C"/>
</dbReference>
<dbReference type="SUPFAM" id="SSF52172">
    <property type="entry name" value="CheY-like"/>
    <property type="match status" value="2"/>
</dbReference>
<evidence type="ECO:0000256" key="5">
    <source>
        <dbReference type="ARBA" id="ARBA00022741"/>
    </source>
</evidence>
<dbReference type="CDD" id="cd17534">
    <property type="entry name" value="REC_DC-like"/>
    <property type="match status" value="1"/>
</dbReference>
<dbReference type="AlphaFoldDB" id="A0A5B9EGB2"/>
<evidence type="ECO:0000256" key="6">
    <source>
        <dbReference type="ARBA" id="ARBA00022777"/>
    </source>
</evidence>
<feature type="modified residue" description="4-aspartylphosphate" evidence="9">
    <location>
        <position position="66"/>
    </location>
</feature>
<dbReference type="InterPro" id="IPR005467">
    <property type="entry name" value="His_kinase_dom"/>
</dbReference>
<dbReference type="PROSITE" id="PS50109">
    <property type="entry name" value="HIS_KIN"/>
    <property type="match status" value="1"/>
</dbReference>
<dbReference type="CDD" id="cd00082">
    <property type="entry name" value="HisKA"/>
    <property type="match status" value="1"/>
</dbReference>
<dbReference type="Pfam" id="PF02518">
    <property type="entry name" value="HATPase_c"/>
    <property type="match status" value="1"/>
</dbReference>
<dbReference type="CDD" id="cd00130">
    <property type="entry name" value="PAS"/>
    <property type="match status" value="1"/>
</dbReference>
<keyword evidence="3 9" id="KW-0597">Phosphoprotein</keyword>
<dbReference type="InterPro" id="IPR036890">
    <property type="entry name" value="HATPase_C_sf"/>
</dbReference>
<dbReference type="NCBIfam" id="TIGR00229">
    <property type="entry name" value="sensory_box"/>
    <property type="match status" value="1"/>
</dbReference>
<dbReference type="KEGG" id="talb:FTW19_18750"/>
<evidence type="ECO:0000259" key="10">
    <source>
        <dbReference type="PROSITE" id="PS50109"/>
    </source>
</evidence>
<feature type="domain" description="Response regulatory" evidence="11">
    <location>
        <begin position="16"/>
        <end position="131"/>
    </location>
</feature>
<evidence type="ECO:0000256" key="1">
    <source>
        <dbReference type="ARBA" id="ARBA00000085"/>
    </source>
</evidence>
<dbReference type="InterPro" id="IPR003661">
    <property type="entry name" value="HisK_dim/P_dom"/>
</dbReference>
<evidence type="ECO:0000256" key="7">
    <source>
        <dbReference type="ARBA" id="ARBA00022840"/>
    </source>
</evidence>
<dbReference type="SMART" id="SM00388">
    <property type="entry name" value="HisKA"/>
    <property type="match status" value="1"/>
</dbReference>
<feature type="modified residue" description="4-aspartylphosphate" evidence="9">
    <location>
        <position position="592"/>
    </location>
</feature>
<evidence type="ECO:0000256" key="2">
    <source>
        <dbReference type="ARBA" id="ARBA00012438"/>
    </source>
</evidence>
<dbReference type="GO" id="GO:0000155">
    <property type="term" value="F:phosphorelay sensor kinase activity"/>
    <property type="evidence" value="ECO:0007669"/>
    <property type="project" value="InterPro"/>
</dbReference>
<dbReference type="PRINTS" id="PR00344">
    <property type="entry name" value="BCTRLSENSOR"/>
</dbReference>
<comment type="catalytic activity">
    <reaction evidence="1">
        <text>ATP + protein L-histidine = ADP + protein N-phospho-L-histidine.</text>
        <dbReference type="EC" id="2.7.13.3"/>
    </reaction>
</comment>
<dbReference type="Pfam" id="PF00072">
    <property type="entry name" value="Response_reg"/>
    <property type="match status" value="2"/>
</dbReference>
<evidence type="ECO:0000256" key="9">
    <source>
        <dbReference type="PROSITE-ProRule" id="PRU00169"/>
    </source>
</evidence>
<feature type="domain" description="Response regulatory" evidence="11">
    <location>
        <begin position="541"/>
        <end position="657"/>
    </location>
</feature>
<dbReference type="RefSeq" id="WP_147649110.1">
    <property type="nucleotide sequence ID" value="NZ_CP042806.1"/>
</dbReference>
<gene>
    <name evidence="14" type="ORF">FTW19_18750</name>
</gene>
<organism evidence="14 15">
    <name type="scientific">Terriglobus albidus</name>
    <dbReference type="NCBI Taxonomy" id="1592106"/>
    <lineage>
        <taxon>Bacteria</taxon>
        <taxon>Pseudomonadati</taxon>
        <taxon>Acidobacteriota</taxon>
        <taxon>Terriglobia</taxon>
        <taxon>Terriglobales</taxon>
        <taxon>Acidobacteriaceae</taxon>
        <taxon>Terriglobus</taxon>
    </lineage>
</organism>
<dbReference type="InterPro" id="IPR035965">
    <property type="entry name" value="PAS-like_dom_sf"/>
</dbReference>
<dbReference type="InterPro" id="IPR001789">
    <property type="entry name" value="Sig_transdc_resp-reg_receiver"/>
</dbReference>
<dbReference type="SMART" id="SM00448">
    <property type="entry name" value="REC"/>
    <property type="match status" value="2"/>
</dbReference>
<dbReference type="InterPro" id="IPR003594">
    <property type="entry name" value="HATPase_dom"/>
</dbReference>
<evidence type="ECO:0000259" key="12">
    <source>
        <dbReference type="PROSITE" id="PS50112"/>
    </source>
</evidence>
<dbReference type="Gene3D" id="1.10.287.130">
    <property type="match status" value="1"/>
</dbReference>
<keyword evidence="15" id="KW-1185">Reference proteome</keyword>
<dbReference type="EMBL" id="CP042806">
    <property type="protein sequence ID" value="QEE29840.1"/>
    <property type="molecule type" value="Genomic_DNA"/>
</dbReference>
<evidence type="ECO:0000256" key="8">
    <source>
        <dbReference type="ARBA" id="ARBA00023012"/>
    </source>
</evidence>
<keyword evidence="8" id="KW-0902">Two-component regulatory system</keyword>
<dbReference type="PROSITE" id="PS50113">
    <property type="entry name" value="PAC"/>
    <property type="match status" value="1"/>
</dbReference>
<proteinExistence type="predicted"/>
<keyword evidence="5" id="KW-0547">Nucleotide-binding</keyword>
<dbReference type="OrthoDB" id="9761183at2"/>
<reference evidence="14 15" key="1">
    <citation type="submission" date="2019-08" db="EMBL/GenBank/DDBJ databases">
        <title>Complete genome sequence of Terriglobus albidus strain ORNL.</title>
        <authorList>
            <person name="Podar M."/>
        </authorList>
    </citation>
    <scope>NUCLEOTIDE SEQUENCE [LARGE SCALE GENOMIC DNA]</scope>
    <source>
        <strain evidence="14 15">ORNL</strain>
    </source>
</reference>
<evidence type="ECO:0000259" key="11">
    <source>
        <dbReference type="PROSITE" id="PS50110"/>
    </source>
</evidence>
<feature type="domain" description="PAS" evidence="12">
    <location>
        <begin position="143"/>
        <end position="216"/>
    </location>
</feature>
<dbReference type="SUPFAM" id="SSF47384">
    <property type="entry name" value="Homodimeric domain of signal transducing histidine kinase"/>
    <property type="match status" value="1"/>
</dbReference>
<dbReference type="InterPro" id="IPR011006">
    <property type="entry name" value="CheY-like_superfamily"/>
</dbReference>
<accession>A0A5B9EGB2</accession>
<feature type="domain" description="PAC" evidence="13">
    <location>
        <begin position="221"/>
        <end position="273"/>
    </location>
</feature>
<sequence>MREHISCTDTAGLPLNVLVVEDEALIAMELRARLSRLGHRVVGVADTGRDAIELARIEKPHLVLMDIHLKGDMSGIEAASAINKDGEVPIIYLTAHSDAATVSRAKQTSPFGYLLKPLDERELLIAIEVATQRSRLEQRLRDGERRYAATLASIGDGVVATDVNGMVTFLNPIAEELTGWTLAEASGVPVEQVLTFIDDVANTVLENPLQRALREGETRYLKGETSLMTRNRQLIPIDDSSAPIRDDDGHIVGAVLAFRDARQRRLSENALRIATDQLNRSQRLESLGRLAGGIAHDFNNLLTIINGYSQLLLTEHPLDATQRELVGAILDAGDRAAKLTQQLLAFGKGQLIRAERIRLNDVLSQTHNLLRRIIGEDIRIDLVLSEKVSEIFADPTQVEQVVMNLATNARDAMPLGGILRLESRLTRISEAAARLSPGLKPGTYAQLIVSDTGIGFSEEVQRNIFEPFFTTKSSGKGTGLGLAMVYGIVKQAQGYISVSSKVGKGTRFDVLFPALKSSGENAFPLPVESPAIEDGPVTRRTVLIVEDEPAIRAYTAAVLKREGYTVLEACDGIDGLRVAAAHDGEIDLLLTDVVMPNLGGRELAEKLKKKRPALKTLFLSGYTNDKEAREGFHKGQLEFLSKPFKRNDLLQKINDLFSTVH</sequence>
<protein>
    <recommendedName>
        <fullName evidence="2">histidine kinase</fullName>
        <ecNumber evidence="2">2.7.13.3</ecNumber>
    </recommendedName>
</protein>
<dbReference type="Gene3D" id="3.30.565.10">
    <property type="entry name" value="Histidine kinase-like ATPase, C-terminal domain"/>
    <property type="match status" value="1"/>
</dbReference>
<dbReference type="PANTHER" id="PTHR43065">
    <property type="entry name" value="SENSOR HISTIDINE KINASE"/>
    <property type="match status" value="1"/>
</dbReference>
<dbReference type="Gene3D" id="3.30.450.20">
    <property type="entry name" value="PAS domain"/>
    <property type="match status" value="1"/>
</dbReference>
<dbReference type="PANTHER" id="PTHR43065:SF42">
    <property type="entry name" value="TWO-COMPONENT SENSOR PPRA"/>
    <property type="match status" value="1"/>
</dbReference>
<name>A0A5B9EGB2_9BACT</name>
<feature type="domain" description="Histidine kinase" evidence="10">
    <location>
        <begin position="293"/>
        <end position="516"/>
    </location>
</feature>
<dbReference type="Pfam" id="PF00512">
    <property type="entry name" value="HisKA"/>
    <property type="match status" value="1"/>
</dbReference>
<dbReference type="SUPFAM" id="SSF55874">
    <property type="entry name" value="ATPase domain of HSP90 chaperone/DNA topoisomerase II/histidine kinase"/>
    <property type="match status" value="1"/>
</dbReference>
<dbReference type="SUPFAM" id="SSF55785">
    <property type="entry name" value="PYP-like sensor domain (PAS domain)"/>
    <property type="match status" value="1"/>
</dbReference>
<evidence type="ECO:0000256" key="3">
    <source>
        <dbReference type="ARBA" id="ARBA00022553"/>
    </source>
</evidence>
<dbReference type="InterPro" id="IPR004358">
    <property type="entry name" value="Sig_transdc_His_kin-like_C"/>
</dbReference>
<dbReference type="SMART" id="SM00091">
    <property type="entry name" value="PAS"/>
    <property type="match status" value="1"/>
</dbReference>
<dbReference type="Proteomes" id="UP000321820">
    <property type="component" value="Chromosome"/>
</dbReference>
<evidence type="ECO:0000256" key="4">
    <source>
        <dbReference type="ARBA" id="ARBA00022679"/>
    </source>
</evidence>
<keyword evidence="6" id="KW-0418">Kinase</keyword>
<evidence type="ECO:0000313" key="14">
    <source>
        <dbReference type="EMBL" id="QEE29840.1"/>
    </source>
</evidence>
<dbReference type="Pfam" id="PF00989">
    <property type="entry name" value="PAS"/>
    <property type="match status" value="1"/>
</dbReference>
<keyword evidence="7" id="KW-0067">ATP-binding</keyword>
<keyword evidence="4" id="KW-0808">Transferase</keyword>
<evidence type="ECO:0000313" key="15">
    <source>
        <dbReference type="Proteomes" id="UP000321820"/>
    </source>
</evidence>
<dbReference type="SMART" id="SM00387">
    <property type="entry name" value="HATPase_c"/>
    <property type="match status" value="1"/>
</dbReference>
<dbReference type="EC" id="2.7.13.3" evidence="2"/>
<dbReference type="GO" id="GO:0005524">
    <property type="term" value="F:ATP binding"/>
    <property type="evidence" value="ECO:0007669"/>
    <property type="project" value="UniProtKB-KW"/>
</dbReference>
<dbReference type="Gene3D" id="3.40.50.2300">
    <property type="match status" value="2"/>
</dbReference>
<evidence type="ECO:0000259" key="13">
    <source>
        <dbReference type="PROSITE" id="PS50113"/>
    </source>
</evidence>
<dbReference type="PROSITE" id="PS50110">
    <property type="entry name" value="RESPONSE_REGULATORY"/>
    <property type="match status" value="2"/>
</dbReference>
<dbReference type="GO" id="GO:0006355">
    <property type="term" value="P:regulation of DNA-templated transcription"/>
    <property type="evidence" value="ECO:0007669"/>
    <property type="project" value="InterPro"/>
</dbReference>